<evidence type="ECO:0000313" key="3">
    <source>
        <dbReference type="Proteomes" id="UP001353858"/>
    </source>
</evidence>
<evidence type="ECO:0000313" key="2">
    <source>
        <dbReference type="EMBL" id="KAK4872109.1"/>
    </source>
</evidence>
<evidence type="ECO:0000256" key="1">
    <source>
        <dbReference type="SAM" id="Phobius"/>
    </source>
</evidence>
<reference evidence="3" key="1">
    <citation type="submission" date="2023-01" db="EMBL/GenBank/DDBJ databases">
        <title>Key to firefly adult light organ development and bioluminescence: homeobox transcription factors regulate luciferase expression and transportation to peroxisome.</title>
        <authorList>
            <person name="Fu X."/>
        </authorList>
    </citation>
    <scope>NUCLEOTIDE SEQUENCE [LARGE SCALE GENOMIC DNA]</scope>
</reference>
<organism evidence="2 3">
    <name type="scientific">Aquatica leii</name>
    <dbReference type="NCBI Taxonomy" id="1421715"/>
    <lineage>
        <taxon>Eukaryota</taxon>
        <taxon>Metazoa</taxon>
        <taxon>Ecdysozoa</taxon>
        <taxon>Arthropoda</taxon>
        <taxon>Hexapoda</taxon>
        <taxon>Insecta</taxon>
        <taxon>Pterygota</taxon>
        <taxon>Neoptera</taxon>
        <taxon>Endopterygota</taxon>
        <taxon>Coleoptera</taxon>
        <taxon>Polyphaga</taxon>
        <taxon>Elateriformia</taxon>
        <taxon>Elateroidea</taxon>
        <taxon>Lampyridae</taxon>
        <taxon>Luciolinae</taxon>
        <taxon>Aquatica</taxon>
    </lineage>
</organism>
<comment type="caution">
    <text evidence="2">The sequence shown here is derived from an EMBL/GenBank/DDBJ whole genome shotgun (WGS) entry which is preliminary data.</text>
</comment>
<keyword evidence="3" id="KW-1185">Reference proteome</keyword>
<gene>
    <name evidence="2" type="ORF">RN001_016233</name>
</gene>
<keyword evidence="1" id="KW-1133">Transmembrane helix</keyword>
<keyword evidence="1" id="KW-0472">Membrane</keyword>
<keyword evidence="1" id="KW-0812">Transmembrane</keyword>
<dbReference type="Proteomes" id="UP001353858">
    <property type="component" value="Unassembled WGS sequence"/>
</dbReference>
<dbReference type="AlphaFoldDB" id="A0AAN7NXP2"/>
<sequence>MVFKPIFVKIIEVNAYNVRNVASLNANLENTTRTKKSNETNFFEPSNDTSTVFLVFKNIAFLLACVILIFFVIALPGIVLYYLYCVINSMYSRISCRIETLSKVSNRMTLEEATSLTA</sequence>
<name>A0AAN7NXP2_9COLE</name>
<protein>
    <submittedName>
        <fullName evidence="2">Uncharacterized protein</fullName>
    </submittedName>
</protein>
<dbReference type="EMBL" id="JARPUR010000008">
    <property type="protein sequence ID" value="KAK4872109.1"/>
    <property type="molecule type" value="Genomic_DNA"/>
</dbReference>
<proteinExistence type="predicted"/>
<accession>A0AAN7NXP2</accession>
<feature type="transmembrane region" description="Helical" evidence="1">
    <location>
        <begin position="59"/>
        <end position="84"/>
    </location>
</feature>